<dbReference type="InterPro" id="IPR036390">
    <property type="entry name" value="WH_DNA-bd_sf"/>
</dbReference>
<dbReference type="Proteomes" id="UP000463951">
    <property type="component" value="Chromosome"/>
</dbReference>
<dbReference type="InterPro" id="IPR050397">
    <property type="entry name" value="Env_Response_Regulators"/>
</dbReference>
<dbReference type="PROSITE" id="PS00889">
    <property type="entry name" value="CNMP_BINDING_2"/>
    <property type="match status" value="1"/>
</dbReference>
<dbReference type="CDD" id="cd00038">
    <property type="entry name" value="CAP_ED"/>
    <property type="match status" value="1"/>
</dbReference>
<reference evidence="6 7" key="1">
    <citation type="journal article" date="2020" name="Int. J. Syst. Evol. Microbiol.">
        <title>Reclassification of Streptomyces castelarensis and Streptomyces sporoclivatus as later heterotypic synonyms of Streptomyces antimycoticus.</title>
        <authorList>
            <person name="Komaki H."/>
            <person name="Tamura T."/>
        </authorList>
    </citation>
    <scope>NUCLEOTIDE SEQUENCE [LARGE SCALE GENOMIC DNA]</scope>
    <source>
        <strain evidence="6 7">NBRC 100767</strain>
    </source>
</reference>
<dbReference type="InterPro" id="IPR018490">
    <property type="entry name" value="cNMP-bd_dom_sf"/>
</dbReference>
<protein>
    <submittedName>
        <fullName evidence="6">Catabolite gene activator protein</fullName>
    </submittedName>
</protein>
<keyword evidence="2" id="KW-0238">DNA-binding</keyword>
<proteinExistence type="predicted"/>
<name>A0A499UAA0_9ACTN</name>
<dbReference type="PROSITE" id="PS50042">
    <property type="entry name" value="CNMP_BINDING_3"/>
    <property type="match status" value="1"/>
</dbReference>
<dbReference type="SMART" id="SM00100">
    <property type="entry name" value="cNMP"/>
    <property type="match status" value="1"/>
</dbReference>
<evidence type="ECO:0000313" key="7">
    <source>
        <dbReference type="Proteomes" id="UP000463951"/>
    </source>
</evidence>
<gene>
    <name evidence="6" type="ORF">SSPO_001410</name>
</gene>
<dbReference type="GO" id="GO:0003677">
    <property type="term" value="F:DNA binding"/>
    <property type="evidence" value="ECO:0007669"/>
    <property type="project" value="UniProtKB-KW"/>
</dbReference>
<dbReference type="InterPro" id="IPR036388">
    <property type="entry name" value="WH-like_DNA-bd_sf"/>
</dbReference>
<keyword evidence="1" id="KW-0805">Transcription regulation</keyword>
<dbReference type="GO" id="GO:0005829">
    <property type="term" value="C:cytosol"/>
    <property type="evidence" value="ECO:0007669"/>
    <property type="project" value="TreeGrafter"/>
</dbReference>
<dbReference type="Pfam" id="PF00027">
    <property type="entry name" value="cNMP_binding"/>
    <property type="match status" value="1"/>
</dbReference>
<feature type="domain" description="Cyclic nucleotide-binding" evidence="4">
    <location>
        <begin position="31"/>
        <end position="112"/>
    </location>
</feature>
<evidence type="ECO:0000256" key="3">
    <source>
        <dbReference type="ARBA" id="ARBA00023163"/>
    </source>
</evidence>
<evidence type="ECO:0000259" key="5">
    <source>
        <dbReference type="PROSITE" id="PS51063"/>
    </source>
</evidence>
<evidence type="ECO:0000256" key="1">
    <source>
        <dbReference type="ARBA" id="ARBA00023015"/>
    </source>
</evidence>
<dbReference type="SUPFAM" id="SSF51206">
    <property type="entry name" value="cAMP-binding domain-like"/>
    <property type="match status" value="1"/>
</dbReference>
<dbReference type="SUPFAM" id="SSF46785">
    <property type="entry name" value="Winged helix' DNA-binding domain"/>
    <property type="match status" value="1"/>
</dbReference>
<evidence type="ECO:0000313" key="6">
    <source>
        <dbReference type="EMBL" id="BBJ37423.1"/>
    </source>
</evidence>
<dbReference type="GO" id="GO:0003700">
    <property type="term" value="F:DNA-binding transcription factor activity"/>
    <property type="evidence" value="ECO:0007669"/>
    <property type="project" value="TreeGrafter"/>
</dbReference>
<evidence type="ECO:0000259" key="4">
    <source>
        <dbReference type="PROSITE" id="PS50042"/>
    </source>
</evidence>
<evidence type="ECO:0000256" key="2">
    <source>
        <dbReference type="ARBA" id="ARBA00023125"/>
    </source>
</evidence>
<feature type="domain" description="HTH crp-type" evidence="5">
    <location>
        <begin position="142"/>
        <end position="213"/>
    </location>
</feature>
<dbReference type="Gene3D" id="1.10.10.10">
    <property type="entry name" value="Winged helix-like DNA-binding domain superfamily/Winged helix DNA-binding domain"/>
    <property type="match status" value="1"/>
</dbReference>
<keyword evidence="3" id="KW-0804">Transcription</keyword>
<dbReference type="InterPro" id="IPR012318">
    <property type="entry name" value="HTH_CRP"/>
</dbReference>
<accession>A0A499UAA0</accession>
<dbReference type="Pfam" id="PF13545">
    <property type="entry name" value="HTH_Crp_2"/>
    <property type="match status" value="1"/>
</dbReference>
<dbReference type="AlphaFoldDB" id="A0A499UAA0"/>
<dbReference type="PROSITE" id="PS51063">
    <property type="entry name" value="HTH_CRP_2"/>
    <property type="match status" value="1"/>
</dbReference>
<dbReference type="PANTHER" id="PTHR24567:SF74">
    <property type="entry name" value="HTH-TYPE TRANSCRIPTIONAL REGULATOR ARCR"/>
    <property type="match status" value="1"/>
</dbReference>
<dbReference type="InterPro" id="IPR018488">
    <property type="entry name" value="cNMP-bd_CS"/>
</dbReference>
<dbReference type="EMBL" id="AP019620">
    <property type="protein sequence ID" value="BBJ37423.1"/>
    <property type="molecule type" value="Genomic_DNA"/>
</dbReference>
<dbReference type="PANTHER" id="PTHR24567">
    <property type="entry name" value="CRP FAMILY TRANSCRIPTIONAL REGULATORY PROTEIN"/>
    <property type="match status" value="1"/>
</dbReference>
<sequence>MGGVVYQPHIKVIGDQLWTGLRELAPPRVRPARSVLLRQGDPGTHVILLASGSTLITLTGDNGERTLLAVRGAGELLGELAVLDSQPRTASVIAAEPCQVHIIPASVFLSFVEEHDLLAPLLRHAIARVREAEAVRLELATASVPARLASTLGRLVEAASATASELAVRLTQTELSQMIGASRNAVGAALRPWREHGWLDTTSGGGLLIRNISAIQSHARTQR</sequence>
<dbReference type="InterPro" id="IPR014710">
    <property type="entry name" value="RmlC-like_jellyroll"/>
</dbReference>
<organism evidence="6 7">
    <name type="scientific">Streptomyces antimycoticus</name>
    <dbReference type="NCBI Taxonomy" id="68175"/>
    <lineage>
        <taxon>Bacteria</taxon>
        <taxon>Bacillati</taxon>
        <taxon>Actinomycetota</taxon>
        <taxon>Actinomycetes</taxon>
        <taxon>Kitasatosporales</taxon>
        <taxon>Streptomycetaceae</taxon>
        <taxon>Streptomyces</taxon>
        <taxon>Streptomyces violaceusniger group</taxon>
    </lineage>
</organism>
<dbReference type="Gene3D" id="2.60.120.10">
    <property type="entry name" value="Jelly Rolls"/>
    <property type="match status" value="1"/>
</dbReference>
<dbReference type="InterPro" id="IPR000595">
    <property type="entry name" value="cNMP-bd_dom"/>
</dbReference>